<protein>
    <recommendedName>
        <fullName evidence="7">Bifunctional glutamine synthetase adenylyltransferase/adenylyl-removing enzyme</fullName>
    </recommendedName>
    <alternativeName>
        <fullName evidence="7">ATP:glutamine synthetase adenylyltransferase</fullName>
    </alternativeName>
    <alternativeName>
        <fullName evidence="7">ATase</fullName>
    </alternativeName>
    <domain>
        <recommendedName>
            <fullName evidence="7">Glutamine synthetase adenylyl-L-tyrosine phosphorylase</fullName>
            <ecNumber evidence="7">2.7.7.89</ecNumber>
        </recommendedName>
        <alternativeName>
            <fullName evidence="7">Adenylyl removase</fullName>
            <shortName evidence="7">AR</shortName>
            <shortName evidence="7">AT-N</shortName>
        </alternativeName>
    </domain>
    <domain>
        <recommendedName>
            <fullName evidence="7">Glutamine synthetase adenylyl transferase</fullName>
            <ecNumber evidence="7">2.7.7.42</ecNumber>
        </recommendedName>
        <alternativeName>
            <fullName evidence="7">Adenylyl transferase</fullName>
            <shortName evidence="7">AT</shortName>
            <shortName evidence="7">AT-C</shortName>
        </alternativeName>
    </domain>
</protein>
<dbReference type="InterPro" id="IPR013546">
    <property type="entry name" value="PII_UdlTrfase/GS_AdlTrfase"/>
</dbReference>
<evidence type="ECO:0000313" key="11">
    <source>
        <dbReference type="EMBL" id="ARP80972.1"/>
    </source>
</evidence>
<dbReference type="InterPro" id="IPR043519">
    <property type="entry name" value="NT_sf"/>
</dbReference>
<evidence type="ECO:0000259" key="10">
    <source>
        <dbReference type="Pfam" id="PF08335"/>
    </source>
</evidence>
<comment type="catalytic activity">
    <reaction evidence="7">
        <text>[glutamine synthetase]-O(4)-(5'-adenylyl)-L-tyrosine + phosphate = [glutamine synthetase]-L-tyrosine + ADP</text>
        <dbReference type="Rhea" id="RHEA:43716"/>
        <dbReference type="Rhea" id="RHEA-COMP:10660"/>
        <dbReference type="Rhea" id="RHEA-COMP:10661"/>
        <dbReference type="ChEBI" id="CHEBI:43474"/>
        <dbReference type="ChEBI" id="CHEBI:46858"/>
        <dbReference type="ChEBI" id="CHEBI:83624"/>
        <dbReference type="ChEBI" id="CHEBI:456216"/>
        <dbReference type="EC" id="2.7.7.89"/>
    </reaction>
</comment>
<dbReference type="GO" id="GO:0005524">
    <property type="term" value="F:ATP binding"/>
    <property type="evidence" value="ECO:0007669"/>
    <property type="project" value="UniProtKB-UniRule"/>
</dbReference>
<dbReference type="KEGG" id="bgv:CAL12_09055"/>
<dbReference type="NCBIfam" id="NF008292">
    <property type="entry name" value="PRK11072.1"/>
    <property type="match status" value="1"/>
</dbReference>
<keyword evidence="3 7" id="KW-0547">Nucleotide-binding</keyword>
<dbReference type="Pfam" id="PF08335">
    <property type="entry name" value="GlnD_UR_UTase"/>
    <property type="match status" value="2"/>
</dbReference>
<reference evidence="11 12" key="1">
    <citation type="submission" date="2017-05" db="EMBL/GenBank/DDBJ databases">
        <title>Complete and WGS of Bordetella genogroups.</title>
        <authorList>
            <person name="Spilker T."/>
            <person name="LiPuma J."/>
        </authorList>
    </citation>
    <scope>NUCLEOTIDE SEQUENCE [LARGE SCALE GENOMIC DNA]</scope>
    <source>
        <strain evidence="11 12">AU19157</strain>
    </source>
</reference>
<dbReference type="HAMAP" id="MF_00802">
    <property type="entry name" value="GlnE"/>
    <property type="match status" value="1"/>
</dbReference>
<name>A0A1W6YIU3_9BORD</name>
<keyword evidence="2 7" id="KW-0548">Nucleotidyltransferase</keyword>
<comment type="similarity">
    <text evidence="7">Belongs to the GlnE family.</text>
</comment>
<dbReference type="GO" id="GO:0000287">
    <property type="term" value="F:magnesium ion binding"/>
    <property type="evidence" value="ECO:0007669"/>
    <property type="project" value="UniProtKB-UniRule"/>
</dbReference>
<evidence type="ECO:0000256" key="6">
    <source>
        <dbReference type="ARBA" id="ARBA00023268"/>
    </source>
</evidence>
<keyword evidence="6 7" id="KW-0511">Multifunctional enzyme</keyword>
<dbReference type="RefSeq" id="WP_086064185.1">
    <property type="nucleotide sequence ID" value="NZ_CP021108.1"/>
</dbReference>
<proteinExistence type="inferred from homology"/>
<feature type="region of interest" description="Adenylyl transferase" evidence="7">
    <location>
        <begin position="481"/>
        <end position="976"/>
    </location>
</feature>
<organism evidence="11 12">
    <name type="scientific">Bordetella genomosp. 8</name>
    <dbReference type="NCBI Taxonomy" id="1416806"/>
    <lineage>
        <taxon>Bacteria</taxon>
        <taxon>Pseudomonadati</taxon>
        <taxon>Pseudomonadota</taxon>
        <taxon>Betaproteobacteria</taxon>
        <taxon>Burkholderiales</taxon>
        <taxon>Alcaligenaceae</taxon>
        <taxon>Bordetella</taxon>
    </lineage>
</organism>
<evidence type="ECO:0000256" key="1">
    <source>
        <dbReference type="ARBA" id="ARBA00022679"/>
    </source>
</evidence>
<dbReference type="Gene3D" id="1.20.120.330">
    <property type="entry name" value="Nucleotidyltransferases domain 2"/>
    <property type="match status" value="2"/>
</dbReference>
<dbReference type="EMBL" id="CP021108">
    <property type="protein sequence ID" value="ARP80972.1"/>
    <property type="molecule type" value="Genomic_DNA"/>
</dbReference>
<keyword evidence="12" id="KW-1185">Reference proteome</keyword>
<evidence type="ECO:0000256" key="7">
    <source>
        <dbReference type="HAMAP-Rule" id="MF_00802"/>
    </source>
</evidence>
<dbReference type="InterPro" id="IPR005190">
    <property type="entry name" value="GlnE_rpt_dom"/>
</dbReference>
<keyword evidence="5 7" id="KW-0460">Magnesium</keyword>
<evidence type="ECO:0000256" key="8">
    <source>
        <dbReference type="SAM" id="MobiDB-lite"/>
    </source>
</evidence>
<evidence type="ECO:0000256" key="2">
    <source>
        <dbReference type="ARBA" id="ARBA00022695"/>
    </source>
</evidence>
<dbReference type="OrthoDB" id="9759366at2"/>
<gene>
    <name evidence="7" type="primary">glnE</name>
    <name evidence="11" type="ORF">CAL12_09055</name>
</gene>
<dbReference type="EC" id="2.7.7.89" evidence="7"/>
<dbReference type="SUPFAM" id="SSF81593">
    <property type="entry name" value="Nucleotidyltransferase substrate binding subunit/domain"/>
    <property type="match status" value="2"/>
</dbReference>
<evidence type="ECO:0000256" key="3">
    <source>
        <dbReference type="ARBA" id="ARBA00022741"/>
    </source>
</evidence>
<dbReference type="GO" id="GO:0008882">
    <property type="term" value="F:[glutamate-ammonia-ligase] adenylyltransferase activity"/>
    <property type="evidence" value="ECO:0007669"/>
    <property type="project" value="UniProtKB-UniRule"/>
</dbReference>
<dbReference type="PANTHER" id="PTHR30621:SF0">
    <property type="entry name" value="BIFUNCTIONAL GLUTAMINE SYNTHETASE ADENYLYLTRANSFERASE_ADENYLYL-REMOVING ENZYME"/>
    <property type="match status" value="1"/>
</dbReference>
<feature type="region of interest" description="Adenylyl removase" evidence="7">
    <location>
        <begin position="1"/>
        <end position="468"/>
    </location>
</feature>
<dbReference type="EC" id="2.7.7.42" evidence="7"/>
<feature type="domain" description="Glutamate-ammonia ligase adenylyltransferase repeated" evidence="9">
    <location>
        <begin position="587"/>
        <end position="826"/>
    </location>
</feature>
<evidence type="ECO:0000259" key="9">
    <source>
        <dbReference type="Pfam" id="PF03710"/>
    </source>
</evidence>
<dbReference type="GO" id="GO:0005829">
    <property type="term" value="C:cytosol"/>
    <property type="evidence" value="ECO:0007669"/>
    <property type="project" value="TreeGrafter"/>
</dbReference>
<feature type="compositionally biased region" description="Gly residues" evidence="8">
    <location>
        <begin position="474"/>
        <end position="487"/>
    </location>
</feature>
<dbReference type="Pfam" id="PF03710">
    <property type="entry name" value="GlnE"/>
    <property type="match status" value="2"/>
</dbReference>
<dbReference type="CDD" id="cd05401">
    <property type="entry name" value="NT_GlnE_GlnD_like"/>
    <property type="match status" value="2"/>
</dbReference>
<dbReference type="PANTHER" id="PTHR30621">
    <property type="entry name" value="GLUTAMINE SYNTHETASE ADENYLYLTRANSFERASE"/>
    <property type="match status" value="1"/>
</dbReference>
<dbReference type="Gene3D" id="1.20.120.1510">
    <property type="match status" value="1"/>
</dbReference>
<comment type="function">
    <text evidence="7">Involved in the regulation of glutamine synthetase GlnA, a key enzyme in the process to assimilate ammonia. When cellular nitrogen levels are high, the C-terminal adenylyl transferase (AT) inactivates GlnA by covalent transfer of an adenylyl group from ATP to specific tyrosine residue of GlnA, thus reducing its activity. Conversely, when nitrogen levels are low, the N-terminal adenylyl removase (AR) activates GlnA by removing the adenylyl group by phosphorolysis, increasing its activity. The regulatory region of GlnE binds the signal transduction protein PII (GlnB) which indicates the nitrogen status of the cell.</text>
</comment>
<dbReference type="InterPro" id="IPR023057">
    <property type="entry name" value="GlnE"/>
</dbReference>
<dbReference type="STRING" id="1416806.CAL12_09055"/>
<evidence type="ECO:0000256" key="5">
    <source>
        <dbReference type="ARBA" id="ARBA00022842"/>
    </source>
</evidence>
<keyword evidence="4 7" id="KW-0067">ATP-binding</keyword>
<dbReference type="GO" id="GO:0047388">
    <property type="term" value="F:[glutamine synthetase]-adenylyl-L-tyrosine phosphorylase activity"/>
    <property type="evidence" value="ECO:0007669"/>
    <property type="project" value="UniProtKB-EC"/>
</dbReference>
<keyword evidence="1 7" id="KW-0808">Transferase</keyword>
<evidence type="ECO:0000256" key="4">
    <source>
        <dbReference type="ARBA" id="ARBA00022840"/>
    </source>
</evidence>
<comment type="cofactor">
    <cofactor evidence="7">
        <name>Mg(2+)</name>
        <dbReference type="ChEBI" id="CHEBI:18420"/>
    </cofactor>
</comment>
<sequence>MSTFSSSSLPPSATATAIGEPAFDIALAWSGHLRRTLDARPDLRAWLRDEGATRALSADVLQAWRDELAGGNTGVLAVPECRAVLRRLRERVFCAAMVRDLGGAATLEEVVGAMTALADLAVGEAYRSVAADLTAVHGTPIDPTTGQPQEMLIMGMGKLGGQELNVSSDIDLVMLYGEEGDTPGPRRLSNHEFYGRLTQRMMPVLSERDANGHVFRTDLRLRPDGDGGPLAWSLDAFEHYLVGQGREWERYAWLKARSMPARAFAGSDPEAQLRQMESLRQPFVYRKYFDFDALAALRALRERIRLDWERRALARNGMDSALNIKLGDGGIREIEFVVQLSQLIRGGRMPALQVRGLLAALHCERDAGLIPAEDAARLEAAYRFLRRVEHALQYREDEQTHLLPADPAQRATLAAAMRMEPDDFERTLAGHRAFVEDTFRNAFRLAGVGDGDGTNGSNGNNGTNGSPGRQAAAGGNGGNASNGGGASHGADDDDLETALLDEIAALYGEDAAQLKGRVRGLLDSPRLRTLPQASRQRVDSLLPMALRAAARTGAPAAAAARLFDLIETIAQRSAYLALLAEYPDTLARVARMMAASPWAAQYLTQHPLLLDSLIDWRTLHEPLDFGAMARQLAADLDACLLPDGSPDVERQMNLMRDVQRQASFQLLAQDLEGELSVEKLADQLSALADLLLAETLRRVWVLVNKLPDAQPHFAVIAYGKLGGKELGYVSDLDMVFLYDDPRDDAAEVYARLGRRMTSWLSTMTSSGRLYETDLRLRPDGEAGLLAVSVEGFAEYQRKHAWVWEHQALTRARYAAGDAAVGASFEAVRREILLQPRDAAAVRREVLSMREKISAGHPNKTDKFDLKHDRGGMVDVEFVTQYLVLTQAAAHPVLVDNLGNIALLGIAARVGLIDAGIAAQAADAYRTLRRMQHQLRLQGQEKARVAPGLLATERDAVRRLWDAVLGDEPGVPAQTRP</sequence>
<dbReference type="Gene3D" id="3.30.460.10">
    <property type="entry name" value="Beta Polymerase, domain 2"/>
    <property type="match status" value="2"/>
</dbReference>
<dbReference type="AlphaFoldDB" id="A0A1W6YIU3"/>
<feature type="domain" description="PII-uridylyltransferase/Glutamine-synthetase adenylyltransferase" evidence="10">
    <location>
        <begin position="299"/>
        <end position="441"/>
    </location>
</feature>
<feature type="region of interest" description="Disordered" evidence="8">
    <location>
        <begin position="449"/>
        <end position="492"/>
    </location>
</feature>
<dbReference type="GO" id="GO:0000820">
    <property type="term" value="P:regulation of glutamine family amino acid metabolic process"/>
    <property type="evidence" value="ECO:0007669"/>
    <property type="project" value="UniProtKB-UniRule"/>
</dbReference>
<feature type="domain" description="Glutamate-ammonia ligase adenylyltransferase repeated" evidence="9">
    <location>
        <begin position="30"/>
        <end position="260"/>
    </location>
</feature>
<comment type="catalytic activity">
    <reaction evidence="7">
        <text>[glutamine synthetase]-L-tyrosine + ATP = [glutamine synthetase]-O(4)-(5'-adenylyl)-L-tyrosine + diphosphate</text>
        <dbReference type="Rhea" id="RHEA:18589"/>
        <dbReference type="Rhea" id="RHEA-COMP:10660"/>
        <dbReference type="Rhea" id="RHEA-COMP:10661"/>
        <dbReference type="ChEBI" id="CHEBI:30616"/>
        <dbReference type="ChEBI" id="CHEBI:33019"/>
        <dbReference type="ChEBI" id="CHEBI:46858"/>
        <dbReference type="ChEBI" id="CHEBI:83624"/>
        <dbReference type="EC" id="2.7.7.42"/>
    </reaction>
</comment>
<feature type="compositionally biased region" description="Low complexity" evidence="8">
    <location>
        <begin position="457"/>
        <end position="466"/>
    </location>
</feature>
<dbReference type="SUPFAM" id="SSF81301">
    <property type="entry name" value="Nucleotidyltransferase"/>
    <property type="match status" value="2"/>
</dbReference>
<accession>A0A1W6YIU3</accession>
<evidence type="ECO:0000313" key="12">
    <source>
        <dbReference type="Proteomes" id="UP000194151"/>
    </source>
</evidence>
<dbReference type="Proteomes" id="UP000194151">
    <property type="component" value="Chromosome"/>
</dbReference>
<feature type="domain" description="PII-uridylyltransferase/Glutamine-synthetase adenylyltransferase" evidence="10">
    <location>
        <begin position="848"/>
        <end position="941"/>
    </location>
</feature>